<feature type="active site" description="Proton donor" evidence="7">
    <location>
        <position position="80"/>
    </location>
</feature>
<feature type="binding site" evidence="8">
    <location>
        <position position="78"/>
    </location>
    <ligand>
        <name>Zn(2+)</name>
        <dbReference type="ChEBI" id="CHEBI:29105"/>
        <note>catalytic</note>
    </ligand>
</feature>
<dbReference type="GO" id="GO:0008270">
    <property type="term" value="F:zinc ion binding"/>
    <property type="evidence" value="ECO:0007669"/>
    <property type="project" value="InterPro"/>
</dbReference>
<comment type="similarity">
    <text evidence="2">Belongs to the cytidine and deoxycytidylate deaminase family.</text>
</comment>
<dbReference type="PANTHER" id="PTHR11086:SF18">
    <property type="entry name" value="DEOXYCYTIDYLATE DEAMINASE"/>
    <property type="match status" value="1"/>
</dbReference>
<evidence type="ECO:0000256" key="3">
    <source>
        <dbReference type="ARBA" id="ARBA00022723"/>
    </source>
</evidence>
<dbReference type="PIRSF" id="PIRSF006019">
    <property type="entry name" value="dCMP_deaminase"/>
    <property type="match status" value="1"/>
</dbReference>
<dbReference type="EMBL" id="LCRX01000002">
    <property type="protein sequence ID" value="KKW42916.1"/>
    <property type="molecule type" value="Genomic_DNA"/>
</dbReference>
<dbReference type="GO" id="GO:0009165">
    <property type="term" value="P:nucleotide biosynthetic process"/>
    <property type="evidence" value="ECO:0007669"/>
    <property type="project" value="UniProtKB-KW"/>
</dbReference>
<dbReference type="Proteomes" id="UP000033870">
    <property type="component" value="Unassembled WGS sequence"/>
</dbReference>
<protein>
    <submittedName>
        <fullName evidence="10">Competence protein comEB</fullName>
    </submittedName>
</protein>
<dbReference type="GO" id="GO:0006220">
    <property type="term" value="P:pyrimidine nucleotide metabolic process"/>
    <property type="evidence" value="ECO:0007669"/>
    <property type="project" value="InterPro"/>
</dbReference>
<evidence type="ECO:0000256" key="5">
    <source>
        <dbReference type="ARBA" id="ARBA00022801"/>
    </source>
</evidence>
<sequence>MQPRANHISWDECFMRMARVIAERSKDPSTQAGAVVADRNNVVVGLGYNGFPRGVEAESFTWNREGSFLDTKYAYVCHAEENAVYNANNSTQDCKIYCTLFPCNECAKTLIQNGIREIVFESDKYHDVDAFVASRRLFDAAGVAYRQYISDWAESSLPSAAPITFTQPSV</sequence>
<dbReference type="InterPro" id="IPR015517">
    <property type="entry name" value="dCMP_deaminase-rel"/>
</dbReference>
<dbReference type="InterPro" id="IPR016473">
    <property type="entry name" value="dCMP_deaminase"/>
</dbReference>
<evidence type="ECO:0000313" key="11">
    <source>
        <dbReference type="Proteomes" id="UP000033870"/>
    </source>
</evidence>
<dbReference type="Pfam" id="PF00383">
    <property type="entry name" value="dCMP_cyt_deam_1"/>
    <property type="match status" value="1"/>
</dbReference>
<dbReference type="InterPro" id="IPR002125">
    <property type="entry name" value="CMP_dCMP_dom"/>
</dbReference>
<dbReference type="CDD" id="cd01286">
    <property type="entry name" value="deoxycytidylate_deaminase"/>
    <property type="match status" value="1"/>
</dbReference>
<dbReference type="GO" id="GO:0005737">
    <property type="term" value="C:cytoplasm"/>
    <property type="evidence" value="ECO:0007669"/>
    <property type="project" value="TreeGrafter"/>
</dbReference>
<dbReference type="Gene3D" id="3.40.140.10">
    <property type="entry name" value="Cytidine Deaminase, domain 2"/>
    <property type="match status" value="1"/>
</dbReference>
<dbReference type="SUPFAM" id="SSF53927">
    <property type="entry name" value="Cytidine deaminase-like"/>
    <property type="match status" value="1"/>
</dbReference>
<comment type="caution">
    <text evidence="10">The sequence shown here is derived from an EMBL/GenBank/DDBJ whole genome shotgun (WGS) entry which is preliminary data.</text>
</comment>
<dbReference type="GO" id="GO:0004132">
    <property type="term" value="F:dCMP deaminase activity"/>
    <property type="evidence" value="ECO:0007669"/>
    <property type="project" value="InterPro"/>
</dbReference>
<dbReference type="STRING" id="1619044.UY92_C0002G0033"/>
<evidence type="ECO:0000256" key="2">
    <source>
        <dbReference type="ARBA" id="ARBA00006576"/>
    </source>
</evidence>
<evidence type="ECO:0000256" key="1">
    <source>
        <dbReference type="ARBA" id="ARBA00001947"/>
    </source>
</evidence>
<keyword evidence="3 8" id="KW-0479">Metal-binding</keyword>
<dbReference type="InterPro" id="IPR016193">
    <property type="entry name" value="Cytidine_deaminase-like"/>
</dbReference>
<evidence type="ECO:0000256" key="4">
    <source>
        <dbReference type="ARBA" id="ARBA00022727"/>
    </source>
</evidence>
<keyword evidence="5" id="KW-0378">Hydrolase</keyword>
<dbReference type="PATRIC" id="fig|1619044.3.peg.143"/>
<dbReference type="InterPro" id="IPR035105">
    <property type="entry name" value="Deoxycytidylate_deaminase_dom"/>
</dbReference>
<dbReference type="InterPro" id="IPR016192">
    <property type="entry name" value="APOBEC/CMP_deaminase_Zn-bd"/>
</dbReference>
<feature type="domain" description="CMP/dCMP-type deaminase" evidence="9">
    <location>
        <begin position="9"/>
        <end position="145"/>
    </location>
</feature>
<feature type="binding site" evidence="8">
    <location>
        <position position="103"/>
    </location>
    <ligand>
        <name>Zn(2+)</name>
        <dbReference type="ChEBI" id="CHEBI:29105"/>
        <note>catalytic</note>
    </ligand>
</feature>
<feature type="binding site" evidence="8">
    <location>
        <position position="106"/>
    </location>
    <ligand>
        <name>Zn(2+)</name>
        <dbReference type="ChEBI" id="CHEBI:29105"/>
        <note>catalytic</note>
    </ligand>
</feature>
<dbReference type="FunFam" id="3.40.140.10:FF:000021">
    <property type="entry name" value="Deoxycytidylate deaminase"/>
    <property type="match status" value="1"/>
</dbReference>
<dbReference type="AlphaFoldDB" id="A0A0G1YI46"/>
<evidence type="ECO:0000256" key="6">
    <source>
        <dbReference type="ARBA" id="ARBA00022833"/>
    </source>
</evidence>
<comment type="cofactor">
    <cofactor evidence="1 8">
        <name>Zn(2+)</name>
        <dbReference type="ChEBI" id="CHEBI:29105"/>
    </cofactor>
</comment>
<evidence type="ECO:0000313" key="10">
    <source>
        <dbReference type="EMBL" id="KKW42916.1"/>
    </source>
</evidence>
<reference evidence="10 11" key="1">
    <citation type="journal article" date="2015" name="Nature">
        <title>rRNA introns, odd ribosomes, and small enigmatic genomes across a large radiation of phyla.</title>
        <authorList>
            <person name="Brown C.T."/>
            <person name="Hug L.A."/>
            <person name="Thomas B.C."/>
            <person name="Sharon I."/>
            <person name="Castelle C.J."/>
            <person name="Singh A."/>
            <person name="Wilkins M.J."/>
            <person name="Williams K.H."/>
            <person name="Banfield J.F."/>
        </authorList>
    </citation>
    <scope>NUCLEOTIDE SEQUENCE [LARGE SCALE GENOMIC DNA]</scope>
</reference>
<proteinExistence type="inferred from homology"/>
<evidence type="ECO:0000259" key="9">
    <source>
        <dbReference type="PROSITE" id="PS51747"/>
    </source>
</evidence>
<dbReference type="PROSITE" id="PS00903">
    <property type="entry name" value="CYT_DCMP_DEAMINASES_1"/>
    <property type="match status" value="1"/>
</dbReference>
<keyword evidence="6 8" id="KW-0862">Zinc</keyword>
<accession>A0A0G1YI46</accession>
<keyword evidence="4" id="KW-0545">Nucleotide biosynthesis</keyword>
<evidence type="ECO:0000256" key="7">
    <source>
        <dbReference type="PIRSR" id="PIRSR006019-1"/>
    </source>
</evidence>
<dbReference type="PROSITE" id="PS51747">
    <property type="entry name" value="CYT_DCMP_DEAMINASES_2"/>
    <property type="match status" value="1"/>
</dbReference>
<organism evidence="10 11">
    <name type="scientific">Candidatus Magasanikbacteria bacterium GW2011_GWA2_56_11</name>
    <dbReference type="NCBI Taxonomy" id="1619044"/>
    <lineage>
        <taxon>Bacteria</taxon>
        <taxon>Candidatus Magasanikiibacteriota</taxon>
    </lineage>
</organism>
<evidence type="ECO:0000256" key="8">
    <source>
        <dbReference type="PIRSR" id="PIRSR006019-2"/>
    </source>
</evidence>
<dbReference type="PANTHER" id="PTHR11086">
    <property type="entry name" value="DEOXYCYTIDYLATE DEAMINASE-RELATED"/>
    <property type="match status" value="1"/>
</dbReference>
<name>A0A0G1YI46_9BACT</name>
<gene>
    <name evidence="10" type="ORF">UY92_C0002G0033</name>
</gene>